<feature type="transmembrane region" description="Helical" evidence="13">
    <location>
        <begin position="144"/>
        <end position="166"/>
    </location>
</feature>
<keyword evidence="10 12" id="KW-0408">Iron</keyword>
<sequence>MKDTKVHYEERVPKHNLLKNPALYRQVHPIYNFEKISNLQQTHVPTHSLRDKLALWSVRGLRFMFDLGSGFNKDTMTKEQWLTRCIFLETIAGVPGMVGGMARHMRSLRTLKHDHGLIHHLLNEAENERTHLFIFLRLKQPGKLFQLLIALSQGIFFNLYFLAYLASPRFCHRFVGYLEEEAVHTYTMMLEAQTSQWLLNTEAPAVAAEYYELGKVGEVKMRDVILSVRADESIHRDVNHRFADIFSQKEGSINCEMEVERILEKDYRVKRESSSGVDL</sequence>
<dbReference type="EMBL" id="RRYP01013217">
    <property type="protein sequence ID" value="TNV76635.1"/>
    <property type="molecule type" value="Genomic_DNA"/>
</dbReference>
<feature type="binding site" evidence="12">
    <location>
        <position position="235"/>
    </location>
    <ligand>
        <name>Fe cation</name>
        <dbReference type="ChEBI" id="CHEBI:24875"/>
        <label>2</label>
    </ligand>
</feature>
<comment type="subcellular location">
    <subcellularLocation>
        <location evidence="1">Membrane</location>
    </subcellularLocation>
</comment>
<evidence type="ECO:0000313" key="14">
    <source>
        <dbReference type="EMBL" id="TNV76635.1"/>
    </source>
</evidence>
<dbReference type="GO" id="GO:0046872">
    <property type="term" value="F:metal ion binding"/>
    <property type="evidence" value="ECO:0007669"/>
    <property type="project" value="UniProtKB-KW"/>
</dbReference>
<dbReference type="PIRSF" id="PIRSF005229">
    <property type="entry name" value="AOX"/>
    <property type="match status" value="1"/>
</dbReference>
<dbReference type="GO" id="GO:0009916">
    <property type="term" value="F:alternative oxidase activity"/>
    <property type="evidence" value="ECO:0007669"/>
    <property type="project" value="InterPro"/>
</dbReference>
<evidence type="ECO:0000256" key="3">
    <source>
        <dbReference type="ARBA" id="ARBA00022448"/>
    </source>
</evidence>
<evidence type="ECO:0000256" key="12">
    <source>
        <dbReference type="PIRSR" id="PIRSR005229-1"/>
    </source>
</evidence>
<feature type="binding site" evidence="12">
    <location>
        <position position="179"/>
    </location>
    <ligand>
        <name>Fe cation</name>
        <dbReference type="ChEBI" id="CHEBI:24875"/>
        <label>2</label>
    </ligand>
</feature>
<feature type="binding site" evidence="12">
    <location>
        <position position="232"/>
    </location>
    <ligand>
        <name>Fe cation</name>
        <dbReference type="ChEBI" id="CHEBI:24875"/>
        <label>1</label>
    </ligand>
</feature>
<feature type="binding site" evidence="12">
    <location>
        <position position="89"/>
    </location>
    <ligand>
        <name>Fe cation</name>
        <dbReference type="ChEBI" id="CHEBI:24875"/>
        <label>1</label>
    </ligand>
</feature>
<dbReference type="GO" id="GO:0010230">
    <property type="term" value="P:alternative respiration"/>
    <property type="evidence" value="ECO:0007669"/>
    <property type="project" value="TreeGrafter"/>
</dbReference>
<feature type="binding site" evidence="12">
    <location>
        <position position="232"/>
    </location>
    <ligand>
        <name>Fe cation</name>
        <dbReference type="ChEBI" id="CHEBI:24875"/>
        <label>2</label>
    </ligand>
</feature>
<dbReference type="OrthoDB" id="16906at2759"/>
<evidence type="ECO:0000256" key="10">
    <source>
        <dbReference type="ARBA" id="ARBA00023004"/>
    </source>
</evidence>
<comment type="cofactor">
    <cofactor evidence="12">
        <name>Fe cation</name>
        <dbReference type="ChEBI" id="CHEBI:24875"/>
    </cofactor>
    <text evidence="12">Binds 2 iron ions per subunit.</text>
</comment>
<name>A0A8J8NL82_HALGN</name>
<protein>
    <recommendedName>
        <fullName evidence="16">Alternative oxidase</fullName>
    </recommendedName>
</protein>
<evidence type="ECO:0000256" key="1">
    <source>
        <dbReference type="ARBA" id="ARBA00004370"/>
    </source>
</evidence>
<evidence type="ECO:0000256" key="5">
    <source>
        <dbReference type="ARBA" id="ARBA00022692"/>
    </source>
</evidence>
<keyword evidence="11 13" id="KW-0472">Membrane</keyword>
<dbReference type="PANTHER" id="PTHR31803:SF3">
    <property type="entry name" value="ALTERNATIVE OXIDASE"/>
    <property type="match status" value="1"/>
</dbReference>
<dbReference type="InterPro" id="IPR002680">
    <property type="entry name" value="AOX"/>
</dbReference>
<evidence type="ECO:0000256" key="8">
    <source>
        <dbReference type="ARBA" id="ARBA00022989"/>
    </source>
</evidence>
<keyword evidence="9" id="KW-0560">Oxidoreductase</keyword>
<accession>A0A8J8NL82</accession>
<keyword evidence="7" id="KW-0249">Electron transport</keyword>
<comment type="caution">
    <text evidence="14">The sequence shown here is derived from an EMBL/GenBank/DDBJ whole genome shotgun (WGS) entry which is preliminary data.</text>
</comment>
<evidence type="ECO:0000313" key="15">
    <source>
        <dbReference type="Proteomes" id="UP000785679"/>
    </source>
</evidence>
<keyword evidence="6 12" id="KW-0479">Metal-binding</keyword>
<dbReference type="GO" id="GO:0016020">
    <property type="term" value="C:membrane"/>
    <property type="evidence" value="ECO:0007669"/>
    <property type="project" value="UniProtKB-SubCell"/>
</dbReference>
<proteinExistence type="inferred from homology"/>
<feature type="binding site" evidence="12">
    <location>
        <position position="131"/>
    </location>
    <ligand>
        <name>Fe cation</name>
        <dbReference type="ChEBI" id="CHEBI:24875"/>
        <label>1</label>
    </ligand>
</feature>
<comment type="similarity">
    <text evidence="2">Belongs to the alternative oxidase family.</text>
</comment>
<evidence type="ECO:0000256" key="9">
    <source>
        <dbReference type="ARBA" id="ARBA00023002"/>
    </source>
</evidence>
<organism evidence="14 15">
    <name type="scientific">Halteria grandinella</name>
    <dbReference type="NCBI Taxonomy" id="5974"/>
    <lineage>
        <taxon>Eukaryota</taxon>
        <taxon>Sar</taxon>
        <taxon>Alveolata</taxon>
        <taxon>Ciliophora</taxon>
        <taxon>Intramacronucleata</taxon>
        <taxon>Spirotrichea</taxon>
        <taxon>Stichotrichia</taxon>
        <taxon>Sporadotrichida</taxon>
        <taxon>Halteriidae</taxon>
        <taxon>Halteria</taxon>
    </lineage>
</organism>
<reference evidence="14" key="1">
    <citation type="submission" date="2019-06" db="EMBL/GenBank/DDBJ databases">
        <authorList>
            <person name="Zheng W."/>
        </authorList>
    </citation>
    <scope>NUCLEOTIDE SEQUENCE</scope>
    <source>
        <strain evidence="14">QDHG01</strain>
    </source>
</reference>
<evidence type="ECO:0000256" key="6">
    <source>
        <dbReference type="ARBA" id="ARBA00022723"/>
    </source>
</evidence>
<evidence type="ECO:0000256" key="7">
    <source>
        <dbReference type="ARBA" id="ARBA00022982"/>
    </source>
</evidence>
<dbReference type="Gene3D" id="1.20.1260.140">
    <property type="entry name" value="Alternative oxidase"/>
    <property type="match status" value="1"/>
</dbReference>
<evidence type="ECO:0008006" key="16">
    <source>
        <dbReference type="Google" id="ProtNLM"/>
    </source>
</evidence>
<evidence type="ECO:0000256" key="13">
    <source>
        <dbReference type="SAM" id="Phobius"/>
    </source>
</evidence>
<evidence type="ECO:0000256" key="2">
    <source>
        <dbReference type="ARBA" id="ARBA00008388"/>
    </source>
</evidence>
<dbReference type="GO" id="GO:0005739">
    <property type="term" value="C:mitochondrion"/>
    <property type="evidence" value="ECO:0007669"/>
    <property type="project" value="TreeGrafter"/>
</dbReference>
<feature type="binding site" evidence="12">
    <location>
        <position position="128"/>
    </location>
    <ligand>
        <name>Fe cation</name>
        <dbReference type="ChEBI" id="CHEBI:24875"/>
        <label>2</label>
    </ligand>
</feature>
<dbReference type="PANTHER" id="PTHR31803">
    <property type="entry name" value="ALTERNATIVE OXIDASE"/>
    <property type="match status" value="1"/>
</dbReference>
<keyword evidence="8 13" id="KW-1133">Transmembrane helix</keyword>
<evidence type="ECO:0000256" key="11">
    <source>
        <dbReference type="ARBA" id="ARBA00023136"/>
    </source>
</evidence>
<dbReference type="Pfam" id="PF01786">
    <property type="entry name" value="AOX"/>
    <property type="match status" value="1"/>
</dbReference>
<keyword evidence="15" id="KW-1185">Reference proteome</keyword>
<dbReference type="AlphaFoldDB" id="A0A8J8NL82"/>
<dbReference type="InterPro" id="IPR038659">
    <property type="entry name" value="AOX_sf"/>
</dbReference>
<keyword evidence="3" id="KW-0813">Transport</keyword>
<dbReference type="Proteomes" id="UP000785679">
    <property type="component" value="Unassembled WGS sequence"/>
</dbReference>
<evidence type="ECO:0000256" key="4">
    <source>
        <dbReference type="ARBA" id="ARBA00022660"/>
    </source>
</evidence>
<feature type="binding site" evidence="12">
    <location>
        <position position="128"/>
    </location>
    <ligand>
        <name>Fe cation</name>
        <dbReference type="ChEBI" id="CHEBI:24875"/>
        <label>1</label>
    </ligand>
</feature>
<keyword evidence="4" id="KW-0679">Respiratory chain</keyword>
<gene>
    <name evidence="14" type="ORF">FGO68_gene16290</name>
</gene>
<keyword evidence="5 13" id="KW-0812">Transmembrane</keyword>